<comment type="caution">
    <text evidence="2">The sequence shown here is derived from an EMBL/GenBank/DDBJ whole genome shotgun (WGS) entry which is preliminary data.</text>
</comment>
<keyword evidence="3" id="KW-1185">Reference proteome</keyword>
<proteinExistence type="predicted"/>
<dbReference type="AlphaFoldDB" id="I5C9I2"/>
<protein>
    <submittedName>
        <fullName evidence="2">Uncharacterized protein</fullName>
    </submittedName>
</protein>
<keyword evidence="1" id="KW-0472">Membrane</keyword>
<evidence type="ECO:0000313" key="3">
    <source>
        <dbReference type="Proteomes" id="UP000005551"/>
    </source>
</evidence>
<feature type="transmembrane region" description="Helical" evidence="1">
    <location>
        <begin position="6"/>
        <end position="22"/>
    </location>
</feature>
<reference evidence="2 3" key="1">
    <citation type="submission" date="2012-05" db="EMBL/GenBank/DDBJ databases">
        <title>Genome sequence of Nitritalea halalkaliphila LW7.</title>
        <authorList>
            <person name="Jangir P.K."/>
            <person name="Singh A."/>
            <person name="Shivaji S."/>
            <person name="Sharma R."/>
        </authorList>
    </citation>
    <scope>NUCLEOTIDE SEQUENCE [LARGE SCALE GENOMIC DNA]</scope>
    <source>
        <strain evidence="2 3">LW7</strain>
    </source>
</reference>
<dbReference type="Proteomes" id="UP000005551">
    <property type="component" value="Unassembled WGS sequence"/>
</dbReference>
<organism evidence="2 3">
    <name type="scientific">Nitritalea halalkaliphila LW7</name>
    <dbReference type="NCBI Taxonomy" id="1189621"/>
    <lineage>
        <taxon>Bacteria</taxon>
        <taxon>Pseudomonadati</taxon>
        <taxon>Bacteroidota</taxon>
        <taxon>Cytophagia</taxon>
        <taxon>Cytophagales</taxon>
        <taxon>Cyclobacteriaceae</taxon>
        <taxon>Nitritalea</taxon>
    </lineage>
</organism>
<evidence type="ECO:0000256" key="1">
    <source>
        <dbReference type="SAM" id="Phobius"/>
    </source>
</evidence>
<dbReference type="EMBL" id="AJYA01000005">
    <property type="protein sequence ID" value="EIM78484.1"/>
    <property type="molecule type" value="Genomic_DNA"/>
</dbReference>
<accession>I5C9I2</accession>
<keyword evidence="1" id="KW-1133">Transmembrane helix</keyword>
<name>I5C9I2_9BACT</name>
<sequence length="54" mass="6528">MISLFLFFVVYVLLFFVWLYVLDREIKHGPEHVTEMMESYKKKNDKIDALTSNK</sequence>
<evidence type="ECO:0000313" key="2">
    <source>
        <dbReference type="EMBL" id="EIM78484.1"/>
    </source>
</evidence>
<gene>
    <name evidence="2" type="ORF">A3SI_02968</name>
</gene>
<keyword evidence="1" id="KW-0812">Transmembrane</keyword>
<dbReference type="STRING" id="1189621.A3SI_02968"/>